<dbReference type="InterPro" id="IPR025110">
    <property type="entry name" value="AMP-bd_C"/>
</dbReference>
<dbReference type="EMBL" id="JBHLYQ010000050">
    <property type="protein sequence ID" value="MFC0081825.1"/>
    <property type="molecule type" value="Genomic_DNA"/>
</dbReference>
<feature type="domain" description="AMP-dependent synthetase/ligase" evidence="1">
    <location>
        <begin position="18"/>
        <end position="396"/>
    </location>
</feature>
<dbReference type="PROSITE" id="PS00455">
    <property type="entry name" value="AMP_BINDING"/>
    <property type="match status" value="1"/>
</dbReference>
<name>A0ABV6C2A8_9ACTN</name>
<sequence>MQSTMQDVPLTVQGIMRHGVATYGDSVCVTRRPDGYRQASFAEVAERADRLAGALAALGVGPDDRVGTFMWNTQEHLEAYLAVPSMGAVLHTVNIRLFPEQLAFVINHAEDRVLLVDASVAPLLARVRDRLTTVERIVVVDRPAGESVEGLGETIDYEELLASQRPGFAWPELDERQAASMCYTSGTTGDPKGVVYSHRSMWLHAFSGMTANTTGMGQNDRVLVVVPMFHVNAWGAPYTAFLAGADLVMPERFLQAAPLAEIFATQRPTLSLGVPTIWNDLLRYAEEHPVDLSSVRLLVGGGSAVPRSLMAAYQERFGVTLLQGWGMTETSPVCAVSWPPRGVPAEEELTWRAKTGRVVAGVEVRVVAEDGTVLPNDGRSVGEFEVRGPWITGAYYKDPSSDRFHDGWLRTGDVGTLDEHNVMVISDRTKDVIKSGGEWISSVDLENQVMAHPAVFEAAVVGVPDPKWGERPLVCYVPAPGHQVDPAEVLAFLQDRVVRWWLPERWAAVPEVPKTSVGKFDKKVLRAKALAGELTIVDVPLPERAETAGR</sequence>
<dbReference type="Proteomes" id="UP001589788">
    <property type="component" value="Unassembled WGS sequence"/>
</dbReference>
<dbReference type="RefSeq" id="WP_377789119.1">
    <property type="nucleotide sequence ID" value="NZ_JBHLYQ010000050.1"/>
</dbReference>
<dbReference type="InterPro" id="IPR000873">
    <property type="entry name" value="AMP-dep_synth/lig_dom"/>
</dbReference>
<dbReference type="InterPro" id="IPR045851">
    <property type="entry name" value="AMP-bd_C_sf"/>
</dbReference>
<dbReference type="GO" id="GO:0016874">
    <property type="term" value="F:ligase activity"/>
    <property type="evidence" value="ECO:0007669"/>
    <property type="project" value="UniProtKB-KW"/>
</dbReference>
<evidence type="ECO:0000259" key="1">
    <source>
        <dbReference type="Pfam" id="PF00501"/>
    </source>
</evidence>
<dbReference type="Gene3D" id="3.40.50.12780">
    <property type="entry name" value="N-terminal domain of ligase-like"/>
    <property type="match status" value="1"/>
</dbReference>
<dbReference type="PANTHER" id="PTHR43767:SF11">
    <property type="entry name" value="MEDIUM-CHAIN-FATTY-ACID--COA LIGASE"/>
    <property type="match status" value="1"/>
</dbReference>
<dbReference type="NCBIfam" id="NF004837">
    <property type="entry name" value="PRK06187.1"/>
    <property type="match status" value="1"/>
</dbReference>
<evidence type="ECO:0000313" key="4">
    <source>
        <dbReference type="Proteomes" id="UP001589788"/>
    </source>
</evidence>
<evidence type="ECO:0000313" key="3">
    <source>
        <dbReference type="EMBL" id="MFC0081825.1"/>
    </source>
</evidence>
<protein>
    <submittedName>
        <fullName evidence="3">Long-chain fatty acid--CoA ligase</fullName>
    </submittedName>
</protein>
<accession>A0ABV6C2A8</accession>
<dbReference type="InterPro" id="IPR020845">
    <property type="entry name" value="AMP-binding_CS"/>
</dbReference>
<reference evidence="3 4" key="1">
    <citation type="submission" date="2024-09" db="EMBL/GenBank/DDBJ databases">
        <authorList>
            <person name="Sun Q."/>
            <person name="Mori K."/>
        </authorList>
    </citation>
    <scope>NUCLEOTIDE SEQUENCE [LARGE SCALE GENOMIC DNA]</scope>
    <source>
        <strain evidence="3 4">JCM 15389</strain>
    </source>
</reference>
<proteinExistence type="predicted"/>
<keyword evidence="3" id="KW-0436">Ligase</keyword>
<dbReference type="SUPFAM" id="SSF56801">
    <property type="entry name" value="Acetyl-CoA synthetase-like"/>
    <property type="match status" value="1"/>
</dbReference>
<dbReference type="PANTHER" id="PTHR43767">
    <property type="entry name" value="LONG-CHAIN-FATTY-ACID--COA LIGASE"/>
    <property type="match status" value="1"/>
</dbReference>
<feature type="domain" description="AMP-binding enzyme C-terminal" evidence="2">
    <location>
        <begin position="445"/>
        <end position="519"/>
    </location>
</feature>
<organism evidence="3 4">
    <name type="scientific">Aciditerrimonas ferrireducens</name>
    <dbReference type="NCBI Taxonomy" id="667306"/>
    <lineage>
        <taxon>Bacteria</taxon>
        <taxon>Bacillati</taxon>
        <taxon>Actinomycetota</taxon>
        <taxon>Acidimicrobiia</taxon>
        <taxon>Acidimicrobiales</taxon>
        <taxon>Acidimicrobiaceae</taxon>
        <taxon>Aciditerrimonas</taxon>
    </lineage>
</organism>
<dbReference type="CDD" id="cd12119">
    <property type="entry name" value="ttLC_FACS_AlkK_like"/>
    <property type="match status" value="1"/>
</dbReference>
<dbReference type="Pfam" id="PF00501">
    <property type="entry name" value="AMP-binding"/>
    <property type="match status" value="1"/>
</dbReference>
<dbReference type="Pfam" id="PF13193">
    <property type="entry name" value="AMP-binding_C"/>
    <property type="match status" value="1"/>
</dbReference>
<dbReference type="Gene3D" id="3.30.300.30">
    <property type="match status" value="1"/>
</dbReference>
<evidence type="ECO:0000259" key="2">
    <source>
        <dbReference type="Pfam" id="PF13193"/>
    </source>
</evidence>
<gene>
    <name evidence="3" type="ORF">ACFFRE_06655</name>
</gene>
<keyword evidence="4" id="KW-1185">Reference proteome</keyword>
<comment type="caution">
    <text evidence="3">The sequence shown here is derived from an EMBL/GenBank/DDBJ whole genome shotgun (WGS) entry which is preliminary data.</text>
</comment>
<dbReference type="InterPro" id="IPR050237">
    <property type="entry name" value="ATP-dep_AMP-bd_enzyme"/>
</dbReference>
<dbReference type="InterPro" id="IPR042099">
    <property type="entry name" value="ANL_N_sf"/>
</dbReference>